<keyword evidence="2" id="KW-1185">Reference proteome</keyword>
<evidence type="ECO:0000313" key="2">
    <source>
        <dbReference type="Proteomes" id="UP000245474"/>
    </source>
</evidence>
<sequence length="176" mass="19242">MSAMRRARSTAMSISNAERTWRVNPTYQEAQRMIRHLGRLAVVTALLLPGAALAVAATVHKTPTCSCCDAYAEHLQASGFDVETIDHDSMDRIFREARVERALASCHLTRVGPYTVIGHVPASVIESLVNERPMIRGISLPGMPAGSPGMGGEKQEPFTIYRLGANTDAPDVYDRY</sequence>
<dbReference type="Proteomes" id="UP000245474">
    <property type="component" value="Unassembled WGS sequence"/>
</dbReference>
<accession>A0A2U2N5N1</accession>
<reference evidence="1 2" key="1">
    <citation type="submission" date="2018-05" db="EMBL/GenBank/DDBJ databases">
        <title>Spiribacter halobius sp. nov., a moderately halophilic bacterium isolated from marine solar saltern.</title>
        <authorList>
            <person name="Zheng W.-S."/>
            <person name="Lu D.-C."/>
            <person name="Du Z.-J."/>
        </authorList>
    </citation>
    <scope>NUCLEOTIDE SEQUENCE [LARGE SCALE GENOMIC DNA]</scope>
    <source>
        <strain evidence="1 2">E85</strain>
    </source>
</reference>
<gene>
    <name evidence="1" type="ORF">DEM34_04085</name>
</gene>
<comment type="caution">
    <text evidence="1">The sequence shown here is derived from an EMBL/GenBank/DDBJ whole genome shotgun (WGS) entry which is preliminary data.</text>
</comment>
<dbReference type="AlphaFoldDB" id="A0A2U2N5N1"/>
<dbReference type="InterPro" id="IPR007332">
    <property type="entry name" value="DUF411"/>
</dbReference>
<name>A0A2U2N5N1_9GAMM</name>
<protein>
    <recommendedName>
        <fullName evidence="3">CopG family transcriptional regulator</fullName>
    </recommendedName>
</protein>
<dbReference type="EMBL" id="QFFI01000005">
    <property type="protein sequence ID" value="PWG64515.1"/>
    <property type="molecule type" value="Genomic_DNA"/>
</dbReference>
<evidence type="ECO:0008006" key="3">
    <source>
        <dbReference type="Google" id="ProtNLM"/>
    </source>
</evidence>
<proteinExistence type="predicted"/>
<evidence type="ECO:0000313" key="1">
    <source>
        <dbReference type="EMBL" id="PWG64515.1"/>
    </source>
</evidence>
<organism evidence="1 2">
    <name type="scientific">Sediminicurvatus halobius</name>
    <dbReference type="NCBI Taxonomy" id="2182432"/>
    <lineage>
        <taxon>Bacteria</taxon>
        <taxon>Pseudomonadati</taxon>
        <taxon>Pseudomonadota</taxon>
        <taxon>Gammaproteobacteria</taxon>
        <taxon>Chromatiales</taxon>
        <taxon>Ectothiorhodospiraceae</taxon>
        <taxon>Sediminicurvatus</taxon>
    </lineage>
</organism>
<dbReference type="Pfam" id="PF04214">
    <property type="entry name" value="DUF411"/>
    <property type="match status" value="1"/>
</dbReference>